<protein>
    <submittedName>
        <fullName evidence="2">Uncharacterized protein</fullName>
    </submittedName>
</protein>
<keyword evidence="3" id="KW-1185">Reference proteome</keyword>
<feature type="region of interest" description="Disordered" evidence="1">
    <location>
        <begin position="64"/>
        <end position="88"/>
    </location>
</feature>
<organism evidence="2 3">
    <name type="scientific">Pleuronectes platessa</name>
    <name type="common">European plaice</name>
    <dbReference type="NCBI Taxonomy" id="8262"/>
    <lineage>
        <taxon>Eukaryota</taxon>
        <taxon>Metazoa</taxon>
        <taxon>Chordata</taxon>
        <taxon>Craniata</taxon>
        <taxon>Vertebrata</taxon>
        <taxon>Euteleostomi</taxon>
        <taxon>Actinopterygii</taxon>
        <taxon>Neopterygii</taxon>
        <taxon>Teleostei</taxon>
        <taxon>Neoteleostei</taxon>
        <taxon>Acanthomorphata</taxon>
        <taxon>Carangaria</taxon>
        <taxon>Pleuronectiformes</taxon>
        <taxon>Pleuronectoidei</taxon>
        <taxon>Pleuronectidae</taxon>
        <taxon>Pleuronectes</taxon>
    </lineage>
</organism>
<reference evidence="2" key="1">
    <citation type="submission" date="2020-03" db="EMBL/GenBank/DDBJ databases">
        <authorList>
            <person name="Weist P."/>
        </authorList>
    </citation>
    <scope>NUCLEOTIDE SEQUENCE</scope>
</reference>
<sequence>MSQQARQSASSRLIPKVHGEMEEIAGGRNIFALQDLTDMMTERLERRGIQKNVNRTRLKKTVLKHFPDLTEEKGPKSSPEQENSREILSVKCMASSAAPSSPGPDSNKYLLNFLQNVEGEAEWRLDEEPDRDTIGR</sequence>
<comment type="caution">
    <text evidence="2">The sequence shown here is derived from an EMBL/GenBank/DDBJ whole genome shotgun (WGS) entry which is preliminary data.</text>
</comment>
<dbReference type="AlphaFoldDB" id="A0A9N7VZ67"/>
<feature type="compositionally biased region" description="Basic and acidic residues" evidence="1">
    <location>
        <begin position="65"/>
        <end position="75"/>
    </location>
</feature>
<accession>A0A9N7VZ67</accession>
<proteinExistence type="predicted"/>
<evidence type="ECO:0000256" key="1">
    <source>
        <dbReference type="SAM" id="MobiDB-lite"/>
    </source>
</evidence>
<dbReference type="EMBL" id="CADEAL010004320">
    <property type="protein sequence ID" value="CAB1456970.1"/>
    <property type="molecule type" value="Genomic_DNA"/>
</dbReference>
<dbReference type="Proteomes" id="UP001153269">
    <property type="component" value="Unassembled WGS sequence"/>
</dbReference>
<evidence type="ECO:0000313" key="3">
    <source>
        <dbReference type="Proteomes" id="UP001153269"/>
    </source>
</evidence>
<evidence type="ECO:0000313" key="2">
    <source>
        <dbReference type="EMBL" id="CAB1456970.1"/>
    </source>
</evidence>
<name>A0A9N7VZ67_PLEPL</name>
<gene>
    <name evidence="2" type="ORF">PLEPLA_LOCUS44773</name>
</gene>